<dbReference type="InterPro" id="IPR016164">
    <property type="entry name" value="FAD-linked_Oxase-like_C"/>
</dbReference>
<keyword evidence="15" id="KW-1185">Reference proteome</keyword>
<gene>
    <name evidence="14" type="ORF">A1QC_10910</name>
</gene>
<evidence type="ECO:0000256" key="3">
    <source>
        <dbReference type="ARBA" id="ARBA00022630"/>
    </source>
</evidence>
<dbReference type="InterPro" id="IPR004113">
    <property type="entry name" value="FAD-bd_oxidored_4_C"/>
</dbReference>
<dbReference type="Gene3D" id="3.30.70.2740">
    <property type="match status" value="1"/>
</dbReference>
<proteinExistence type="inferred from homology"/>
<evidence type="ECO:0000256" key="6">
    <source>
        <dbReference type="ARBA" id="ARBA00023002"/>
    </source>
</evidence>
<evidence type="ECO:0000256" key="4">
    <source>
        <dbReference type="ARBA" id="ARBA00022723"/>
    </source>
</evidence>
<dbReference type="PANTHER" id="PTHR11748:SF119">
    <property type="entry name" value="D-2-HYDROXYGLUTARATE DEHYDROGENASE"/>
    <property type="match status" value="1"/>
</dbReference>
<dbReference type="PANTHER" id="PTHR11748">
    <property type="entry name" value="D-LACTATE DEHYDROGENASE"/>
    <property type="match status" value="1"/>
</dbReference>
<evidence type="ECO:0000259" key="13">
    <source>
        <dbReference type="PROSITE" id="PS51387"/>
    </source>
</evidence>
<evidence type="ECO:0000256" key="11">
    <source>
        <dbReference type="ARBA" id="ARBA00060924"/>
    </source>
</evidence>
<dbReference type="GO" id="GO:0051990">
    <property type="term" value="F:(R)-2-hydroxyglutarate dehydrogenase activity"/>
    <property type="evidence" value="ECO:0007669"/>
    <property type="project" value="UniProtKB-EC"/>
</dbReference>
<reference evidence="14 15" key="1">
    <citation type="journal article" date="2012" name="Science">
        <title>Ecological populations of bacteria act as socially cohesive units of antibiotic production and resistance.</title>
        <authorList>
            <person name="Cordero O.X."/>
            <person name="Wildschutte H."/>
            <person name="Kirkup B."/>
            <person name="Proehl S."/>
            <person name="Ngo L."/>
            <person name="Hussain F."/>
            <person name="Le Roux F."/>
            <person name="Mincer T."/>
            <person name="Polz M.F."/>
        </authorList>
    </citation>
    <scope>NUCLEOTIDE SEQUENCE [LARGE SCALE GENOMIC DNA]</scope>
    <source>
        <strain evidence="14 15">1S-45</strain>
    </source>
</reference>
<keyword evidence="7" id="KW-0408">Iron</keyword>
<dbReference type="EMBL" id="AJYK02000081">
    <property type="protein sequence ID" value="OEF24144.1"/>
    <property type="molecule type" value="Genomic_DNA"/>
</dbReference>
<evidence type="ECO:0000256" key="12">
    <source>
        <dbReference type="ARBA" id="ARBA00067680"/>
    </source>
</evidence>
<dbReference type="eggNOG" id="COG0277">
    <property type="taxonomic scope" value="Bacteria"/>
</dbReference>
<dbReference type="RefSeq" id="WP_017025046.1">
    <property type="nucleotide sequence ID" value="NZ_AJYK02000081.1"/>
</dbReference>
<comment type="similarity">
    <text evidence="11">In the N-terminal section; belongs to the FAD-binding oxidoreductase/transferase type 4 family.</text>
</comment>
<name>A0A1E5E127_9VIBR</name>
<dbReference type="FunFam" id="3.30.70.2740:FF:000003">
    <property type="entry name" value="Oxidoreductase, FAD-binding, putative"/>
    <property type="match status" value="1"/>
</dbReference>
<dbReference type="PROSITE" id="PS51387">
    <property type="entry name" value="FAD_PCMH"/>
    <property type="match status" value="1"/>
</dbReference>
<evidence type="ECO:0000256" key="8">
    <source>
        <dbReference type="ARBA" id="ARBA00023014"/>
    </source>
</evidence>
<evidence type="ECO:0000256" key="5">
    <source>
        <dbReference type="ARBA" id="ARBA00022827"/>
    </source>
</evidence>
<dbReference type="PROSITE" id="PS00198">
    <property type="entry name" value="4FE4S_FER_1"/>
    <property type="match status" value="1"/>
</dbReference>
<dbReference type="Pfam" id="PF02913">
    <property type="entry name" value="FAD-oxidase_C"/>
    <property type="match status" value="1"/>
</dbReference>
<comment type="catalytic activity">
    <reaction evidence="10">
        <text>(R)-2-hydroxyglutarate + A = 2-oxoglutarate + AH2</text>
        <dbReference type="Rhea" id="RHEA:38295"/>
        <dbReference type="ChEBI" id="CHEBI:13193"/>
        <dbReference type="ChEBI" id="CHEBI:15801"/>
        <dbReference type="ChEBI" id="CHEBI:16810"/>
        <dbReference type="ChEBI" id="CHEBI:17499"/>
        <dbReference type="EC" id="1.1.99.39"/>
    </reaction>
    <physiologicalReaction direction="left-to-right" evidence="10">
        <dbReference type="Rhea" id="RHEA:38296"/>
    </physiologicalReaction>
</comment>
<keyword evidence="2" id="KW-0004">4Fe-4S</keyword>
<keyword evidence="5" id="KW-0274">FAD</keyword>
<dbReference type="InterPro" id="IPR036318">
    <property type="entry name" value="FAD-bd_PCMH-like_sf"/>
</dbReference>
<dbReference type="InterPro" id="IPR016169">
    <property type="entry name" value="FAD-bd_PCMH_sub2"/>
</dbReference>
<evidence type="ECO:0000313" key="15">
    <source>
        <dbReference type="Proteomes" id="UP000094070"/>
    </source>
</evidence>
<evidence type="ECO:0000313" key="14">
    <source>
        <dbReference type="EMBL" id="OEF24144.1"/>
    </source>
</evidence>
<dbReference type="GO" id="GO:0046872">
    <property type="term" value="F:metal ion binding"/>
    <property type="evidence" value="ECO:0007669"/>
    <property type="project" value="UniProtKB-KW"/>
</dbReference>
<dbReference type="GO" id="GO:0051539">
    <property type="term" value="F:4 iron, 4 sulfur cluster binding"/>
    <property type="evidence" value="ECO:0007669"/>
    <property type="project" value="UniProtKB-KW"/>
</dbReference>
<dbReference type="OrthoDB" id="9811557at2"/>
<sequence>MLSNSGTPKTTSNTLPLLNQRFDVDPLVEAYLSELSQAGFSGDIEQTYASRLAVATDNSVYQQLPQAVVLPKHNQDVQLIGRIGAQDKYDSVTFSPRGGGTGTNGQSLTKGIVVDMSRHMNKVLEVNESEGWVRVQSGVVKDQLNDAVRPYGYFFSPDLSTSNRATIGGMVNTDASGQGSLKYGKTSDHVLSLQAVFSDGSMYETDGSQDTPTLGTVANRALMEAERVCRENRTAIEEKFPPLNRFLTGYDLKNALNFEQNENGEFDLARVLCGAEGSLAFITEAKLNLTPIPKARTLVNVKYNSFDSALRSAPLMVEAQALSVETVDSKVLNLAKKDIVWHTVSDLLTDVEGKDMQGINIIEFAGQNESEVASLVNDLVTQLEVKLETEEGGIIGFQVCNDLASINKIYNMRKKAVGLLGGAKGRAKPIAFAEDTCVPPENLADFIVEFRELLDSKSLNYGMFGHVDAGVLHVRPALDLCDPEQEQLMHQVSDEVVKLVAKYGGLMWGEHGKGYRSEYGPEFFGEELFLQLRRIKAAFDPLNKMNPGKICTPLDSQDELVKVSDAKRATFDRQIPITVRDSFKQAMECNGNGLCFNYDVNSPMCPSMKITADRRHSPKGRAGLVREWLRQLTANGVDILDLEQQALTGSSSIKAMIDRVRHSMKKKSDYDFSHEVFEALNGCLACKACASQCPINVDVPSFRSRFLNVYYTRYQRPVKDYLVGNIETLLPVMASMPKVVNGMLGMQWVQDLTKRSIGYIDTPLLSIPTLKKALAESEWDSRFSLSQLQSLSDDQRQEYLLVVQDPFTSFYDADVVADFVELAVKLGKKPVVLPFKPNGKAQHVKGFLKQFAHTASSTAEFLNSLVELNIPMVGVDPATVLCYRDEYREVLGDKVGDFKVLSVHEWLQPNLNHFKFTAVASDKAWNLFSHCTEKTKLPNSEKEWGQIFAHFGATLNTIPVGCCGMAGTFGHEADKFEMSQGIYQLSWQPNINQLDKEYCLATGYSCRSQVKRFEGVKPKHPLQALLTMVQ</sequence>
<dbReference type="Gene3D" id="1.10.45.10">
    <property type="entry name" value="Vanillyl-alcohol Oxidase, Chain A, domain 4"/>
    <property type="match status" value="1"/>
</dbReference>
<keyword evidence="6" id="KW-0560">Oxidoreductase</keyword>
<evidence type="ECO:0000256" key="9">
    <source>
        <dbReference type="ARBA" id="ARBA00039003"/>
    </source>
</evidence>
<dbReference type="eggNOG" id="COG0247">
    <property type="taxonomic scope" value="Bacteria"/>
</dbReference>
<dbReference type="SUPFAM" id="SSF46548">
    <property type="entry name" value="alpha-helical ferredoxin"/>
    <property type="match status" value="1"/>
</dbReference>
<evidence type="ECO:0000256" key="1">
    <source>
        <dbReference type="ARBA" id="ARBA00001974"/>
    </source>
</evidence>
<dbReference type="EC" id="1.1.99.39" evidence="9"/>
<dbReference type="InterPro" id="IPR016166">
    <property type="entry name" value="FAD-bd_PCMH"/>
</dbReference>
<dbReference type="InterPro" id="IPR006094">
    <property type="entry name" value="Oxid_FAD_bind_N"/>
</dbReference>
<accession>A0A1E5E127</accession>
<feature type="domain" description="FAD-binding PCMH-type" evidence="13">
    <location>
        <begin position="61"/>
        <end position="292"/>
    </location>
</feature>
<protein>
    <recommendedName>
        <fullName evidence="12">D-2-hydroxyglutarate dehydrogenase</fullName>
        <ecNumber evidence="9">1.1.99.39</ecNumber>
    </recommendedName>
</protein>
<keyword evidence="4" id="KW-0479">Metal-binding</keyword>
<dbReference type="AlphaFoldDB" id="A0A1E5E127"/>
<dbReference type="Gene3D" id="3.30.465.10">
    <property type="match status" value="1"/>
</dbReference>
<dbReference type="SUPFAM" id="SSF56176">
    <property type="entry name" value="FAD-binding/transporter-associated domain-like"/>
    <property type="match status" value="1"/>
</dbReference>
<organism evidence="14 15">
    <name type="scientific">Vibrio rumoiensis 1S-45</name>
    <dbReference type="NCBI Taxonomy" id="1188252"/>
    <lineage>
        <taxon>Bacteria</taxon>
        <taxon>Pseudomonadati</taxon>
        <taxon>Pseudomonadota</taxon>
        <taxon>Gammaproteobacteria</taxon>
        <taxon>Vibrionales</taxon>
        <taxon>Vibrionaceae</taxon>
        <taxon>Vibrio</taxon>
    </lineage>
</organism>
<dbReference type="GO" id="GO:0071949">
    <property type="term" value="F:FAD binding"/>
    <property type="evidence" value="ECO:0007669"/>
    <property type="project" value="InterPro"/>
</dbReference>
<keyword evidence="3" id="KW-0285">Flavoprotein</keyword>
<dbReference type="InterPro" id="IPR016171">
    <property type="entry name" value="Vanillyl_alc_oxidase_C-sub2"/>
</dbReference>
<dbReference type="GO" id="GO:1903457">
    <property type="term" value="P:lactate catabolic process"/>
    <property type="evidence" value="ECO:0007669"/>
    <property type="project" value="TreeGrafter"/>
</dbReference>
<dbReference type="GO" id="GO:0008720">
    <property type="term" value="F:D-lactate dehydrogenase (NAD+) activity"/>
    <property type="evidence" value="ECO:0007669"/>
    <property type="project" value="TreeGrafter"/>
</dbReference>
<comment type="caution">
    <text evidence="14">The sequence shown here is derived from an EMBL/GenBank/DDBJ whole genome shotgun (WGS) entry which is preliminary data.</text>
</comment>
<dbReference type="Pfam" id="PF01565">
    <property type="entry name" value="FAD_binding_4"/>
    <property type="match status" value="1"/>
</dbReference>
<dbReference type="GO" id="GO:0004458">
    <property type="term" value="F:D-lactate dehydrogenase (cytochrome) activity"/>
    <property type="evidence" value="ECO:0007669"/>
    <property type="project" value="TreeGrafter"/>
</dbReference>
<dbReference type="STRING" id="1188252.A1QC_10910"/>
<dbReference type="InterPro" id="IPR017900">
    <property type="entry name" value="4Fe4S_Fe_S_CS"/>
</dbReference>
<comment type="cofactor">
    <cofactor evidence="1">
        <name>FAD</name>
        <dbReference type="ChEBI" id="CHEBI:57692"/>
    </cofactor>
</comment>
<keyword evidence="8" id="KW-0411">Iron-sulfur</keyword>
<evidence type="ECO:0000256" key="2">
    <source>
        <dbReference type="ARBA" id="ARBA00022485"/>
    </source>
</evidence>
<dbReference type="Proteomes" id="UP000094070">
    <property type="component" value="Unassembled WGS sequence"/>
</dbReference>
<evidence type="ECO:0000256" key="7">
    <source>
        <dbReference type="ARBA" id="ARBA00023004"/>
    </source>
</evidence>
<dbReference type="SUPFAM" id="SSF55103">
    <property type="entry name" value="FAD-linked oxidases, C-terminal domain"/>
    <property type="match status" value="1"/>
</dbReference>
<evidence type="ECO:0000256" key="10">
    <source>
        <dbReference type="ARBA" id="ARBA00051291"/>
    </source>
</evidence>